<sequence length="479" mass="54708">MLRITIQPTRRSFHRQLSTLLARDPKSIQLHDLTHPSINHEDENGRIKLVNAIANSSNPNKSELYTQLVPTFGTYFKLAPLGITDENLLRHFVNINPGRVLDTFELLEKHPFSETSDEFKKDVLKKLVQEYNNNEDFLIDRVVKYLNEHFKSVEEEQFSELFKILLLRQDASQMDSLVSGTIIDKDILLKQVFANYNDPLAKFALLRSFQQWFKKPESIKPWIYAVILDILNFQSAQAASMYAKAGLKLDLDELNEKVINYIIESKIDIQSDNLVLRKVLVEVLGIPQNNLGEALKVFQKYESFAKYGISNVQISMVKAISYQAIKQDKEIFKTMAETMIPPDITIQLLQILIVLKSYFNPNEGLALYNDYINQVSGAVKEGKSQRGLLTKSAILGFLMNNDREFAFLLFDKAIESGILVDEGEIASIKKLFKMYSDCFVEDEDWDGAARNKMKENMLNYIEGIGALQVKLLASIEGGI</sequence>
<dbReference type="GeneID" id="93650612"/>
<dbReference type="AlphaFoldDB" id="A0A8H7ZE15"/>
<comment type="caution">
    <text evidence="1">The sequence shown here is derived from an EMBL/GenBank/DDBJ whole genome shotgun (WGS) entry which is preliminary data.</text>
</comment>
<evidence type="ECO:0000313" key="2">
    <source>
        <dbReference type="Proteomes" id="UP000669133"/>
    </source>
</evidence>
<dbReference type="EMBL" id="JAEOAQ010000002">
    <property type="protein sequence ID" value="KAG5420103.1"/>
    <property type="molecule type" value="Genomic_DNA"/>
</dbReference>
<keyword evidence="2" id="KW-1185">Reference proteome</keyword>
<dbReference type="OrthoDB" id="4046837at2759"/>
<dbReference type="Proteomes" id="UP000669133">
    <property type="component" value="Unassembled WGS sequence"/>
</dbReference>
<protein>
    <submittedName>
        <fullName evidence="1">Uncharacterized protein</fullName>
    </submittedName>
</protein>
<gene>
    <name evidence="1" type="ORF">I9W82_001983</name>
</gene>
<accession>A0A8H7ZE15</accession>
<reference evidence="1 2" key="1">
    <citation type="submission" date="2020-12" db="EMBL/GenBank/DDBJ databases">
        <title>Effect of drift, selection, and recombination on the evolution of hybrid genomes in Candida yeast pathogens.</title>
        <authorList>
            <person name="Mixao V."/>
            <person name="Ksiezopolska E."/>
            <person name="Saus E."/>
            <person name="Boekhout T."/>
            <person name="Gacser A."/>
            <person name="Gabaldon T."/>
        </authorList>
    </citation>
    <scope>NUCLEOTIDE SEQUENCE [LARGE SCALE GENOMIC DNA]</scope>
    <source>
        <strain evidence="1 2">BP57</strain>
    </source>
</reference>
<organism evidence="1 2">
    <name type="scientific">Candida metapsilosis</name>
    <dbReference type="NCBI Taxonomy" id="273372"/>
    <lineage>
        <taxon>Eukaryota</taxon>
        <taxon>Fungi</taxon>
        <taxon>Dikarya</taxon>
        <taxon>Ascomycota</taxon>
        <taxon>Saccharomycotina</taxon>
        <taxon>Pichiomycetes</taxon>
        <taxon>Debaryomycetaceae</taxon>
        <taxon>Candida/Lodderomyces clade</taxon>
        <taxon>Candida</taxon>
    </lineage>
</organism>
<name>A0A8H7ZE15_9ASCO</name>
<evidence type="ECO:0000313" key="1">
    <source>
        <dbReference type="EMBL" id="KAG5420103.1"/>
    </source>
</evidence>
<dbReference type="RefSeq" id="XP_067549219.1">
    <property type="nucleotide sequence ID" value="XM_067690788.1"/>
</dbReference>
<proteinExistence type="predicted"/>